<gene>
    <name evidence="2" type="ORF">TPAR_06269</name>
</gene>
<dbReference type="Proteomes" id="UP000237481">
    <property type="component" value="Unassembled WGS sequence"/>
</dbReference>
<evidence type="ECO:0000313" key="3">
    <source>
        <dbReference type="Proteomes" id="UP000237481"/>
    </source>
</evidence>
<keyword evidence="1" id="KW-1133">Transmembrane helix</keyword>
<feature type="transmembrane region" description="Helical" evidence="1">
    <location>
        <begin position="123"/>
        <end position="141"/>
    </location>
</feature>
<evidence type="ECO:0008006" key="4">
    <source>
        <dbReference type="Google" id="ProtNLM"/>
    </source>
</evidence>
<keyword evidence="1" id="KW-0812">Transmembrane</keyword>
<sequence>MGLFSTTLGYFLFSGLHFVCFALALTVCGLYGTDLNTANHLDRHADSKWVYAVVVGALSAVTCVFYFLPFVLRHAGIVAATWNFILFILWIVVFGIFGALFIKENPEGNSDIQRMKSAIWVDLVNALLWLISSLAVLGYWWRHRDTRSQFTGRANMK</sequence>
<keyword evidence="3" id="KW-1185">Reference proteome</keyword>
<dbReference type="EMBL" id="PKSG01000679">
    <property type="protein sequence ID" value="POR33574.1"/>
    <property type="molecule type" value="Genomic_DNA"/>
</dbReference>
<protein>
    <recommendedName>
        <fullName evidence="4">MARVEL domain-containing protein</fullName>
    </recommendedName>
</protein>
<proteinExistence type="predicted"/>
<feature type="transmembrane region" description="Helical" evidence="1">
    <location>
        <begin position="80"/>
        <end position="102"/>
    </location>
</feature>
<feature type="transmembrane region" description="Helical" evidence="1">
    <location>
        <begin position="6"/>
        <end position="28"/>
    </location>
</feature>
<name>A0A2S4KTS4_9HYPO</name>
<evidence type="ECO:0000313" key="2">
    <source>
        <dbReference type="EMBL" id="POR33574.1"/>
    </source>
</evidence>
<evidence type="ECO:0000256" key="1">
    <source>
        <dbReference type="SAM" id="Phobius"/>
    </source>
</evidence>
<dbReference type="PANTHER" id="PTHR42083:SF1">
    <property type="entry name" value="MARVEL DOMAIN-CONTAINING PROTEIN"/>
    <property type="match status" value="1"/>
</dbReference>
<comment type="caution">
    <text evidence="2">The sequence shown here is derived from an EMBL/GenBank/DDBJ whole genome shotgun (WGS) entry which is preliminary data.</text>
</comment>
<feature type="transmembrane region" description="Helical" evidence="1">
    <location>
        <begin position="49"/>
        <end position="68"/>
    </location>
</feature>
<organism evidence="2 3">
    <name type="scientific">Tolypocladium paradoxum</name>
    <dbReference type="NCBI Taxonomy" id="94208"/>
    <lineage>
        <taxon>Eukaryota</taxon>
        <taxon>Fungi</taxon>
        <taxon>Dikarya</taxon>
        <taxon>Ascomycota</taxon>
        <taxon>Pezizomycotina</taxon>
        <taxon>Sordariomycetes</taxon>
        <taxon>Hypocreomycetidae</taxon>
        <taxon>Hypocreales</taxon>
        <taxon>Ophiocordycipitaceae</taxon>
        <taxon>Tolypocladium</taxon>
    </lineage>
</organism>
<keyword evidence="1" id="KW-0472">Membrane</keyword>
<reference evidence="2 3" key="1">
    <citation type="submission" date="2018-01" db="EMBL/GenBank/DDBJ databases">
        <title>Harnessing the power of phylogenomics to disentangle the directionality and signatures of interkingdom host jumping in the parasitic fungal genus Tolypocladium.</title>
        <authorList>
            <person name="Quandt C.A."/>
            <person name="Patterson W."/>
            <person name="Spatafora J.W."/>
        </authorList>
    </citation>
    <scope>NUCLEOTIDE SEQUENCE [LARGE SCALE GENOMIC DNA]</scope>
    <source>
        <strain evidence="2 3">NRBC 100945</strain>
    </source>
</reference>
<dbReference type="PANTHER" id="PTHR42083">
    <property type="entry name" value="MARVEL DOMAIN-CONTAINING PROTEIN"/>
    <property type="match status" value="1"/>
</dbReference>
<accession>A0A2S4KTS4</accession>
<dbReference type="OrthoDB" id="5363290at2759"/>
<dbReference type="AlphaFoldDB" id="A0A2S4KTS4"/>